<evidence type="ECO:0000313" key="16">
    <source>
        <dbReference type="Proteomes" id="UP000028760"/>
    </source>
</evidence>
<dbReference type="FunFam" id="2.60.40.60:FF:000007">
    <property type="entry name" value="Protocadherin alpha 2"/>
    <property type="match status" value="1"/>
</dbReference>
<keyword evidence="2" id="KW-1003">Cell membrane</keyword>
<feature type="domain" description="Cadherin" evidence="14">
    <location>
        <begin position="452"/>
        <end position="561"/>
    </location>
</feature>
<evidence type="ECO:0000256" key="4">
    <source>
        <dbReference type="ARBA" id="ARBA00022729"/>
    </source>
</evidence>
<keyword evidence="7" id="KW-0130">Cell adhesion</keyword>
<keyword evidence="6 11" id="KW-0106">Calcium</keyword>
<feature type="transmembrane region" description="Helical" evidence="12">
    <location>
        <begin position="687"/>
        <end position="709"/>
    </location>
</feature>
<feature type="domain" description="Cadherin" evidence="14">
    <location>
        <begin position="576"/>
        <end position="672"/>
    </location>
</feature>
<evidence type="ECO:0000256" key="11">
    <source>
        <dbReference type="PROSITE-ProRule" id="PRU00043"/>
    </source>
</evidence>
<keyword evidence="9 12" id="KW-0472">Membrane</keyword>
<dbReference type="Pfam" id="PF00028">
    <property type="entry name" value="Cadherin"/>
    <property type="match status" value="3"/>
</dbReference>
<dbReference type="PROSITE" id="PS50268">
    <property type="entry name" value="CADHERIN_2"/>
    <property type="match status" value="5"/>
</dbReference>
<dbReference type="CDD" id="cd11304">
    <property type="entry name" value="Cadherin_repeat"/>
    <property type="match status" value="4"/>
</dbReference>
<dbReference type="eggNOG" id="KOG3594">
    <property type="taxonomic scope" value="Eukaryota"/>
</dbReference>
<name>A0A087XAX3_POEFO</name>
<dbReference type="FunFam" id="2.60.40.60:FF:000001">
    <property type="entry name" value="Protocadherin alpha 2"/>
    <property type="match status" value="1"/>
</dbReference>
<dbReference type="FunFam" id="2.60.40.60:FF:000004">
    <property type="entry name" value="Protocadherin 1 gamma 2"/>
    <property type="match status" value="1"/>
</dbReference>
<evidence type="ECO:0000256" key="5">
    <source>
        <dbReference type="ARBA" id="ARBA00022737"/>
    </source>
</evidence>
<reference evidence="15" key="3">
    <citation type="submission" date="2025-09" db="UniProtKB">
        <authorList>
            <consortium name="Ensembl"/>
        </authorList>
    </citation>
    <scope>IDENTIFICATION</scope>
</reference>
<dbReference type="EMBL" id="AYCK01010993">
    <property type="status" value="NOT_ANNOTATED_CDS"/>
    <property type="molecule type" value="Genomic_DNA"/>
</dbReference>
<keyword evidence="3 12" id="KW-0812">Transmembrane</keyword>
<dbReference type="GO" id="GO:0007156">
    <property type="term" value="P:homophilic cell adhesion via plasma membrane adhesion molecules"/>
    <property type="evidence" value="ECO:0007669"/>
    <property type="project" value="InterPro"/>
</dbReference>
<feature type="domain" description="Cadherin" evidence="14">
    <location>
        <begin position="133"/>
        <end position="236"/>
    </location>
</feature>
<dbReference type="GO" id="GO:0009653">
    <property type="term" value="P:anatomical structure morphogenesis"/>
    <property type="evidence" value="ECO:0007669"/>
    <property type="project" value="UniProtKB-ARBA"/>
</dbReference>
<dbReference type="InterPro" id="IPR032455">
    <property type="entry name" value="Cadherin_C"/>
</dbReference>
<dbReference type="GO" id="GO:0005509">
    <property type="term" value="F:calcium ion binding"/>
    <property type="evidence" value="ECO:0007669"/>
    <property type="project" value="UniProtKB-UniRule"/>
</dbReference>
<evidence type="ECO:0000256" key="2">
    <source>
        <dbReference type="ARBA" id="ARBA00022475"/>
    </source>
</evidence>
<dbReference type="FunFam" id="2.60.40.60:FF:000006">
    <property type="entry name" value="Protocadherin alpha 2"/>
    <property type="match status" value="1"/>
</dbReference>
<dbReference type="InterPro" id="IPR015919">
    <property type="entry name" value="Cadherin-like_sf"/>
</dbReference>
<dbReference type="EMBL" id="AYCK01010994">
    <property type="status" value="NOT_ANNOTATED_CDS"/>
    <property type="molecule type" value="Genomic_DNA"/>
</dbReference>
<reference evidence="15" key="2">
    <citation type="submission" date="2025-08" db="UniProtKB">
        <authorList>
            <consortium name="Ensembl"/>
        </authorList>
    </citation>
    <scope>IDENTIFICATION</scope>
</reference>
<keyword evidence="16" id="KW-1185">Reference proteome</keyword>
<reference evidence="16" key="1">
    <citation type="submission" date="2013-10" db="EMBL/GenBank/DDBJ databases">
        <authorList>
            <person name="Schartl M."/>
            <person name="Warren W."/>
        </authorList>
    </citation>
    <scope>NUCLEOTIDE SEQUENCE [LARGE SCALE GENOMIC DNA]</scope>
    <source>
        <strain evidence="16">female</strain>
    </source>
</reference>
<evidence type="ECO:0000256" key="7">
    <source>
        <dbReference type="ARBA" id="ARBA00022889"/>
    </source>
</evidence>
<protein>
    <recommendedName>
        <fullName evidence="14">Cadherin domain-containing protein</fullName>
    </recommendedName>
</protein>
<dbReference type="InterPro" id="IPR013164">
    <property type="entry name" value="Cadherin_N"/>
</dbReference>
<dbReference type="STRING" id="48698.ENSPFOP00000002926"/>
<dbReference type="InterPro" id="IPR050174">
    <property type="entry name" value="Protocadherin/Cadherin-CA"/>
</dbReference>
<evidence type="ECO:0000256" key="9">
    <source>
        <dbReference type="ARBA" id="ARBA00023136"/>
    </source>
</evidence>
<evidence type="ECO:0000259" key="14">
    <source>
        <dbReference type="PROSITE" id="PS50268"/>
    </source>
</evidence>
<accession>A0A087XAX3</accession>
<dbReference type="SMART" id="SM00112">
    <property type="entry name" value="CA"/>
    <property type="match status" value="4"/>
</dbReference>
<dbReference type="Proteomes" id="UP000028760">
    <property type="component" value="Unassembled WGS sequence"/>
</dbReference>
<evidence type="ECO:0000313" key="15">
    <source>
        <dbReference type="Ensembl" id="ENSPFOP00000002926.2"/>
    </source>
</evidence>
<feature type="domain" description="Cadherin" evidence="14">
    <location>
        <begin position="402"/>
        <end position="451"/>
    </location>
</feature>
<keyword evidence="5" id="KW-0677">Repeat</keyword>
<evidence type="ECO:0000256" key="13">
    <source>
        <dbReference type="SAM" id="SignalP"/>
    </source>
</evidence>
<dbReference type="Gene3D" id="2.60.40.60">
    <property type="entry name" value="Cadherins"/>
    <property type="match status" value="5"/>
</dbReference>
<feature type="domain" description="Cadherin" evidence="14">
    <location>
        <begin position="25"/>
        <end position="132"/>
    </location>
</feature>
<evidence type="ECO:0000256" key="3">
    <source>
        <dbReference type="ARBA" id="ARBA00022692"/>
    </source>
</evidence>
<dbReference type="InterPro" id="IPR020894">
    <property type="entry name" value="Cadherin_CS"/>
</dbReference>
<dbReference type="OMA" id="SATCAMF"/>
<feature type="signal peptide" evidence="13">
    <location>
        <begin position="1"/>
        <end position="27"/>
    </location>
</feature>
<evidence type="ECO:0000256" key="12">
    <source>
        <dbReference type="SAM" id="Phobius"/>
    </source>
</evidence>
<dbReference type="PROSITE" id="PS00232">
    <property type="entry name" value="CADHERIN_1"/>
    <property type="match status" value="3"/>
</dbReference>
<evidence type="ECO:0000256" key="6">
    <source>
        <dbReference type="ARBA" id="ARBA00022837"/>
    </source>
</evidence>
<keyword evidence="10" id="KW-0325">Glycoprotein</keyword>
<dbReference type="InterPro" id="IPR002126">
    <property type="entry name" value="Cadherin-like_dom"/>
</dbReference>
<dbReference type="Pfam" id="PF16492">
    <property type="entry name" value="Cadherin_C_2"/>
    <property type="match status" value="1"/>
</dbReference>
<organism evidence="15 16">
    <name type="scientific">Poecilia formosa</name>
    <name type="common">Amazon molly</name>
    <name type="synonym">Limia formosa</name>
    <dbReference type="NCBI Taxonomy" id="48698"/>
    <lineage>
        <taxon>Eukaryota</taxon>
        <taxon>Metazoa</taxon>
        <taxon>Chordata</taxon>
        <taxon>Craniata</taxon>
        <taxon>Vertebrata</taxon>
        <taxon>Euteleostomi</taxon>
        <taxon>Actinopterygii</taxon>
        <taxon>Neopterygii</taxon>
        <taxon>Teleostei</taxon>
        <taxon>Neoteleostei</taxon>
        <taxon>Acanthomorphata</taxon>
        <taxon>Ovalentaria</taxon>
        <taxon>Atherinomorphae</taxon>
        <taxon>Cyprinodontiformes</taxon>
        <taxon>Poeciliidae</taxon>
        <taxon>Poeciliinae</taxon>
        <taxon>Poecilia</taxon>
    </lineage>
</organism>
<dbReference type="PANTHER" id="PTHR24028">
    <property type="entry name" value="CADHERIN-87A"/>
    <property type="match status" value="1"/>
</dbReference>
<comment type="subcellular location">
    <subcellularLocation>
        <location evidence="1">Cell membrane</location>
        <topology evidence="1">Single-pass type I membrane protein</topology>
    </subcellularLocation>
</comment>
<keyword evidence="4 13" id="KW-0732">Signal</keyword>
<dbReference type="EMBL" id="AYCK01010992">
    <property type="status" value="NOT_ANNOTATED_CDS"/>
    <property type="molecule type" value="Genomic_DNA"/>
</dbReference>
<sequence length="786" mass="86920">HLKAGLTMVVFPWLSSFSFFLLHVAHGEQSYSVPEEMKRGSVIGNIAKDLGLQTGALSTRRARIETEESDKRYCDINVRNGALIVVERIDREGLCGKKASCILKQELVLEDPLELHRISLHIQDINDNSPVFKDAKINLEIRESAMRGARFVIEEAHDADVGQNSVQQYSLEKNENFILAANGNTVELVLDKELDREKQKEINLLLTALDGGSPQRSGTVVIHVTVLDANDNAPVFCQAVYKAVHQTHTYVSLVVVHISVNTARKCKTGTITYKDPSLHVFLNAIQFVFNWKRRTSVSILLGKHAHFYYSSFMNWLTENNIQSILSYMQYLFKISENTGLLLHFMNRLNIPPKITSSLLPLVAHGEQSYSVPEEMKRGSIIGNIAKDLGLQTGALSTRRARIDTEESDKRYCDINVRNGALIVADEGSPPLSSSKAIQLSVADINDNPPVFVEQSYSAYVSEKNKPGSSFCTVSARDPDWRQNGTVIYSLLPGEVNGASVSSYLSVNGDTGVIHAVRSFDYEQFRSFKVQVMARDNGSPPLSSNVTVSVFISDVNDNSPQILYPAPEGSSFMTELVPKAAHGGSVVSKVIAVDADSGQNAWLSYHIVRSTDPGLFSIDLHSGEIRTQRDISESDSMKQNLIVAVKDNGQPSLSATCAMFLLISDNLAEVPELKDISYDEKNSKLTSYLIIALVSVSTFFLTFIIIILGVRFCRRRKPRLLFDGAVAIPGAYLPPNYADVDGTGTLRSTYNYDAYLTTGSRTSDFKFVSSYNDNTLPADQTLKKSPI</sequence>
<dbReference type="GeneTree" id="ENSGT00940000166432"/>
<dbReference type="SUPFAM" id="SSF49313">
    <property type="entry name" value="Cadherin-like"/>
    <property type="match status" value="5"/>
</dbReference>
<keyword evidence="8 12" id="KW-1133">Transmembrane helix</keyword>
<dbReference type="PANTHER" id="PTHR24028:SF114">
    <property type="entry name" value="PCDH2G3 PROTEIN-RELATED"/>
    <property type="match status" value="1"/>
</dbReference>
<evidence type="ECO:0000256" key="8">
    <source>
        <dbReference type="ARBA" id="ARBA00022989"/>
    </source>
</evidence>
<proteinExistence type="predicted"/>
<dbReference type="PRINTS" id="PR00205">
    <property type="entry name" value="CADHERIN"/>
</dbReference>
<evidence type="ECO:0000256" key="1">
    <source>
        <dbReference type="ARBA" id="ARBA00004251"/>
    </source>
</evidence>
<dbReference type="Ensembl" id="ENSPFOT00000002930.2">
    <property type="protein sequence ID" value="ENSPFOP00000002926.2"/>
    <property type="gene ID" value="ENSPFOG00000003030.2"/>
</dbReference>
<feature type="chain" id="PRO_5001832596" description="Cadherin domain-containing protein" evidence="13">
    <location>
        <begin position="28"/>
        <end position="786"/>
    </location>
</feature>
<dbReference type="AlphaFoldDB" id="A0A087XAX3"/>
<dbReference type="GO" id="GO:0005886">
    <property type="term" value="C:plasma membrane"/>
    <property type="evidence" value="ECO:0007669"/>
    <property type="project" value="UniProtKB-SubCell"/>
</dbReference>
<evidence type="ECO:0000256" key="10">
    <source>
        <dbReference type="ARBA" id="ARBA00023180"/>
    </source>
</evidence>
<dbReference type="Pfam" id="PF08266">
    <property type="entry name" value="Cadherin_2"/>
    <property type="match status" value="2"/>
</dbReference>